<dbReference type="SUPFAM" id="SSF58104">
    <property type="entry name" value="Methyl-accepting chemotaxis protein (MCP) signaling domain"/>
    <property type="match status" value="1"/>
</dbReference>
<evidence type="ECO:0000313" key="7">
    <source>
        <dbReference type="Proteomes" id="UP000217696"/>
    </source>
</evidence>
<evidence type="ECO:0000313" key="6">
    <source>
        <dbReference type="EMBL" id="BAU28804.1"/>
    </source>
</evidence>
<evidence type="ECO:0000256" key="4">
    <source>
        <dbReference type="ARBA" id="ARBA00023224"/>
    </source>
</evidence>
<evidence type="ECO:0000256" key="5">
    <source>
        <dbReference type="ARBA" id="ARBA00029447"/>
    </source>
</evidence>
<keyword evidence="7" id="KW-1185">Reference proteome</keyword>
<accession>A0A0U4NJ54</accession>
<organism evidence="6 7">
    <name type="scientific">Aneurinibacillus soli</name>
    <dbReference type="NCBI Taxonomy" id="1500254"/>
    <lineage>
        <taxon>Bacteria</taxon>
        <taxon>Bacillati</taxon>
        <taxon>Bacillota</taxon>
        <taxon>Bacilli</taxon>
        <taxon>Bacillales</taxon>
        <taxon>Paenibacillaceae</taxon>
        <taxon>Aneurinibacillus group</taxon>
        <taxon>Aneurinibacillus</taxon>
    </lineage>
</organism>
<dbReference type="PANTHER" id="PTHR32089">
    <property type="entry name" value="METHYL-ACCEPTING CHEMOTAXIS PROTEIN MCPB"/>
    <property type="match status" value="1"/>
</dbReference>
<dbReference type="AlphaFoldDB" id="A0A0U4NJ54"/>
<keyword evidence="2" id="KW-1003">Cell membrane</keyword>
<protein>
    <submittedName>
        <fullName evidence="6">Methyl-accepting chemotaxis protein McpB</fullName>
    </submittedName>
</protein>
<dbReference type="OrthoDB" id="369835at2"/>
<dbReference type="KEGG" id="asoc:CB4_02981"/>
<dbReference type="Pfam" id="PF00672">
    <property type="entry name" value="HAMP"/>
    <property type="match status" value="1"/>
</dbReference>
<comment type="subcellular location">
    <subcellularLocation>
        <location evidence="1">Cell membrane</location>
    </subcellularLocation>
</comment>
<reference evidence="6 7" key="1">
    <citation type="submission" date="2015-12" db="EMBL/GenBank/DDBJ databases">
        <title>Genome sequence of Aneurinibacillus soli.</title>
        <authorList>
            <person name="Lee J.S."/>
            <person name="Lee K.C."/>
            <person name="Kim K.K."/>
            <person name="Lee B.W."/>
        </authorList>
    </citation>
    <scope>NUCLEOTIDE SEQUENCE [LARGE SCALE GENOMIC DNA]</scope>
    <source>
        <strain evidence="6 7">CB4</strain>
    </source>
</reference>
<dbReference type="InterPro" id="IPR003660">
    <property type="entry name" value="HAMP_dom"/>
</dbReference>
<evidence type="ECO:0000256" key="2">
    <source>
        <dbReference type="ARBA" id="ARBA00022475"/>
    </source>
</evidence>
<dbReference type="SMART" id="SM00283">
    <property type="entry name" value="MA"/>
    <property type="match status" value="1"/>
</dbReference>
<evidence type="ECO:0000256" key="3">
    <source>
        <dbReference type="ARBA" id="ARBA00023136"/>
    </source>
</evidence>
<dbReference type="CDD" id="cd11386">
    <property type="entry name" value="MCP_signal"/>
    <property type="match status" value="1"/>
</dbReference>
<dbReference type="Pfam" id="PF00015">
    <property type="entry name" value="MCPsignal"/>
    <property type="match status" value="1"/>
</dbReference>
<sequence>MSLRRKLFLLSASLIIFVVGMSAFFSYRSVSRAVEQTVAEYSSRMAENTAKYVDTAAYKKFLAQPVEDETYWKLRRELNDIREKTGALYITTVEVRNNQVRILLDGQPKNSNIASPIGESTDALSTEQVAAVMRGETLRMHLVHDEKYGDYLPAVAPVRDKAGQVIGVLEMDMSASFVNELVQGIIMENIPTFVLTSVVLVLISTALFSWLVRRSLRPLQDVTETAEKIAAGDFSTPMKPNVTVSASQRDEVGRLAHSFQVMEATLAEFLRDVKTSVDGVAADAERLSAATEQSEANSVQVAHTIQEVADGSMQQNERARDIVRMMKHARDVVGTGKKQVEQNSHRTQQAASISRQGHQAIRHAVEHMPAISNSVGQACETMDRLTERSSQIGDMVTVITSIASQTNLLALNAAIEAARAGKHGRGFAVVADEVRMLAEQSNGAARQITELVRVILSEMDHTVLSMRASEQAVAEQIELLHEGGHALDAMAACMKDKEEDSRGMAQSFSEIELTVENVLAHIEEITEILEEAASAAQEVVAVAQEQSATVQEIAANAEDMAQISQHLRGELGKFTFN</sequence>
<dbReference type="InterPro" id="IPR004089">
    <property type="entry name" value="MCPsignal_dom"/>
</dbReference>
<dbReference type="SUPFAM" id="SSF103190">
    <property type="entry name" value="Sensory domain-like"/>
    <property type="match status" value="1"/>
</dbReference>
<dbReference type="PROSITE" id="PS50111">
    <property type="entry name" value="CHEMOTAXIS_TRANSDUC_2"/>
    <property type="match status" value="1"/>
</dbReference>
<dbReference type="InterPro" id="IPR029151">
    <property type="entry name" value="Sensor-like_sf"/>
</dbReference>
<proteinExistence type="inferred from homology"/>
<evidence type="ECO:0000256" key="1">
    <source>
        <dbReference type="ARBA" id="ARBA00004236"/>
    </source>
</evidence>
<dbReference type="Gene3D" id="1.10.287.950">
    <property type="entry name" value="Methyl-accepting chemotaxis protein"/>
    <property type="match status" value="1"/>
</dbReference>
<keyword evidence="3" id="KW-0472">Membrane</keyword>
<gene>
    <name evidence="6" type="primary">mcpB_13</name>
    <name evidence="6" type="ORF">CB4_02981</name>
</gene>
<dbReference type="PANTHER" id="PTHR32089:SF112">
    <property type="entry name" value="LYSOZYME-LIKE PROTEIN-RELATED"/>
    <property type="match status" value="1"/>
</dbReference>
<dbReference type="SMART" id="SM00304">
    <property type="entry name" value="HAMP"/>
    <property type="match status" value="1"/>
</dbReference>
<dbReference type="Proteomes" id="UP000217696">
    <property type="component" value="Chromosome"/>
</dbReference>
<dbReference type="CDD" id="cd06225">
    <property type="entry name" value="HAMP"/>
    <property type="match status" value="1"/>
</dbReference>
<dbReference type="EMBL" id="AP017312">
    <property type="protein sequence ID" value="BAU28804.1"/>
    <property type="molecule type" value="Genomic_DNA"/>
</dbReference>
<dbReference type="GO" id="GO:0007165">
    <property type="term" value="P:signal transduction"/>
    <property type="evidence" value="ECO:0007669"/>
    <property type="project" value="UniProtKB-KW"/>
</dbReference>
<dbReference type="GO" id="GO:0005886">
    <property type="term" value="C:plasma membrane"/>
    <property type="evidence" value="ECO:0007669"/>
    <property type="project" value="UniProtKB-SubCell"/>
</dbReference>
<dbReference type="Gene3D" id="6.10.340.10">
    <property type="match status" value="1"/>
</dbReference>
<name>A0A0U4NJ54_9BACL</name>
<keyword evidence="4" id="KW-0807">Transducer</keyword>
<comment type="similarity">
    <text evidence="5">Belongs to the methyl-accepting chemotaxis (MCP) protein family.</text>
</comment>
<dbReference type="RefSeq" id="WP_096466511.1">
    <property type="nucleotide sequence ID" value="NZ_AP017312.1"/>
</dbReference>
<dbReference type="PROSITE" id="PS50885">
    <property type="entry name" value="HAMP"/>
    <property type="match status" value="1"/>
</dbReference>